<evidence type="ECO:0000256" key="11">
    <source>
        <dbReference type="PROSITE-ProRule" id="PRU01360"/>
    </source>
</evidence>
<comment type="subcellular location">
    <subcellularLocation>
        <location evidence="1 11">Cell outer membrane</location>
        <topology evidence="1 11">Multi-pass membrane protein</topology>
    </subcellularLocation>
</comment>
<evidence type="ECO:0000256" key="7">
    <source>
        <dbReference type="ARBA" id="ARBA00023065"/>
    </source>
</evidence>
<keyword evidence="2 11" id="KW-0813">Transport</keyword>
<reference evidence="16" key="1">
    <citation type="submission" date="2021-01" db="EMBL/GenBank/DDBJ databases">
        <title>Draft genomes of Rhodovulum sulfidophilum.</title>
        <authorList>
            <person name="Guzman M.S."/>
        </authorList>
    </citation>
    <scope>NUCLEOTIDE SEQUENCE [LARGE SCALE GENOMIC DNA]</scope>
    <source>
        <strain evidence="16">AB19</strain>
    </source>
</reference>
<evidence type="ECO:0000259" key="13">
    <source>
        <dbReference type="Pfam" id="PF00593"/>
    </source>
</evidence>
<dbReference type="SUPFAM" id="SSF56935">
    <property type="entry name" value="Porins"/>
    <property type="match status" value="1"/>
</dbReference>
<evidence type="ECO:0000256" key="6">
    <source>
        <dbReference type="ARBA" id="ARBA00023004"/>
    </source>
</evidence>
<keyword evidence="8 12" id="KW-0798">TonB box</keyword>
<feature type="domain" description="TonB-dependent receptor-like beta-barrel" evidence="13">
    <location>
        <begin position="237"/>
        <end position="669"/>
    </location>
</feature>
<dbReference type="CDD" id="cd01347">
    <property type="entry name" value="ligand_gated_channel"/>
    <property type="match status" value="1"/>
</dbReference>
<keyword evidence="7" id="KW-0406">Ion transport</keyword>
<dbReference type="RefSeq" id="WP_178390778.1">
    <property type="nucleotide sequence ID" value="NZ_JAESIL010000043.1"/>
</dbReference>
<dbReference type="PANTHER" id="PTHR32552:SF81">
    <property type="entry name" value="TONB-DEPENDENT OUTER MEMBRANE RECEPTOR"/>
    <property type="match status" value="1"/>
</dbReference>
<protein>
    <submittedName>
        <fullName evidence="15">TonB-dependent receptor</fullName>
    </submittedName>
</protein>
<dbReference type="Gene3D" id="2.40.170.20">
    <property type="entry name" value="TonB-dependent receptor, beta-barrel domain"/>
    <property type="match status" value="1"/>
</dbReference>
<evidence type="ECO:0000256" key="3">
    <source>
        <dbReference type="ARBA" id="ARBA00022452"/>
    </source>
</evidence>
<evidence type="ECO:0000256" key="8">
    <source>
        <dbReference type="ARBA" id="ARBA00023077"/>
    </source>
</evidence>
<evidence type="ECO:0000256" key="10">
    <source>
        <dbReference type="ARBA" id="ARBA00023237"/>
    </source>
</evidence>
<evidence type="ECO:0000256" key="2">
    <source>
        <dbReference type="ARBA" id="ARBA00022448"/>
    </source>
</evidence>
<keyword evidence="5 11" id="KW-0812">Transmembrane</keyword>
<evidence type="ECO:0000313" key="16">
    <source>
        <dbReference type="Proteomes" id="UP000635853"/>
    </source>
</evidence>
<keyword evidence="16" id="KW-1185">Reference proteome</keyword>
<keyword evidence="3 11" id="KW-1134">Transmembrane beta strand</keyword>
<dbReference type="Proteomes" id="UP000635853">
    <property type="component" value="Unassembled WGS sequence"/>
</dbReference>
<dbReference type="PANTHER" id="PTHR32552">
    <property type="entry name" value="FERRICHROME IRON RECEPTOR-RELATED"/>
    <property type="match status" value="1"/>
</dbReference>
<dbReference type="Pfam" id="PF07715">
    <property type="entry name" value="Plug"/>
    <property type="match status" value="1"/>
</dbReference>
<dbReference type="PROSITE" id="PS52016">
    <property type="entry name" value="TONB_DEPENDENT_REC_3"/>
    <property type="match status" value="1"/>
</dbReference>
<keyword evidence="9 11" id="KW-0472">Membrane</keyword>
<keyword evidence="6" id="KW-0408">Iron</keyword>
<accession>A0ABS1RGI6</accession>
<evidence type="ECO:0000256" key="4">
    <source>
        <dbReference type="ARBA" id="ARBA00022496"/>
    </source>
</evidence>
<evidence type="ECO:0000256" key="1">
    <source>
        <dbReference type="ARBA" id="ARBA00004571"/>
    </source>
</evidence>
<dbReference type="InterPro" id="IPR012910">
    <property type="entry name" value="Plug_dom"/>
</dbReference>
<keyword evidence="15" id="KW-0675">Receptor</keyword>
<dbReference type="EMBL" id="JAESIL010000043">
    <property type="protein sequence ID" value="MBL3578770.1"/>
    <property type="molecule type" value="Genomic_DNA"/>
</dbReference>
<keyword evidence="10 11" id="KW-0998">Cell outer membrane</keyword>
<dbReference type="InterPro" id="IPR000531">
    <property type="entry name" value="Beta-barrel_TonB"/>
</dbReference>
<comment type="similarity">
    <text evidence="11 12">Belongs to the TonB-dependent receptor family.</text>
</comment>
<evidence type="ECO:0000256" key="5">
    <source>
        <dbReference type="ARBA" id="ARBA00022692"/>
    </source>
</evidence>
<evidence type="ECO:0000313" key="15">
    <source>
        <dbReference type="EMBL" id="MBL3578770.1"/>
    </source>
</evidence>
<gene>
    <name evidence="15" type="ORF">JMJ92_11490</name>
</gene>
<name>A0ABS1RGI6_9RHOB</name>
<feature type="domain" description="TonB-dependent receptor plug" evidence="14">
    <location>
        <begin position="27"/>
        <end position="135"/>
    </location>
</feature>
<evidence type="ECO:0000256" key="12">
    <source>
        <dbReference type="RuleBase" id="RU003357"/>
    </source>
</evidence>
<dbReference type="InterPro" id="IPR036942">
    <property type="entry name" value="Beta-barrel_TonB_sf"/>
</dbReference>
<evidence type="ECO:0000259" key="14">
    <source>
        <dbReference type="Pfam" id="PF07715"/>
    </source>
</evidence>
<sequence>MPAAAQDDDAFFLGDIVITGTKRDEKLKDIPGSVSVVTSEQMEDRGITDGASAAAGIPGASLYSYGDRTNSFITMRGVGPILMPLSPDDSSVLTFVDGAPLMLEQSASSYLDLEQIEVLKGPQSTLFGRNTSGGAINLVPALPSDTYGGSLTAEMGPDGLYRTEAVANVPIVPGILSSRLALRFSGIDGYVANTAGPELGGEDVVTGRASLLYTPSDETSVLFTYSAENADVTPAYYVPQFGNDDPLDATQSFSTDDSRSRQAMLKITHDFERLSFTSQTSYNSYKTSNSYQGDHRLFSAITGLAESAFEDRDDNFMDWDKDQTRLTQELRFSSLPGDRIGWVAGAVFYRDDYEMANDTHIAAYGATQAGYSTYRQVTTGAALFGDVSVPLSDRLTASGGLRLTREEKDFDGTFDARGYDSVYSGMLSSFSESDESTYEFWTGKAALNYEWSPDFSTYASVSRGYKSGGYGFYNTYMAYGIPRSSYKPTETLSYEIGTRASLLGGRLDLSGAAFFIDMNDEQVMLYNYDLTTSNANLDAESRGVELNAGWRLSDQWRLDTGAAYTRTKITEVPADAATNNPGLAAGNRLPNTPEWSMTFNLGYDAPASALGWTGPRAPDRIHAQIGYSYLGTRYFDAANAGKLDPVNLVSARVGFDWGNTQVYIFGRNLLDEKYLTVRQPYGTAAGTSTPAYGVTQDRGRVLGVGMTVTF</sequence>
<keyword evidence="4" id="KW-0410">Iron transport</keyword>
<proteinExistence type="inferred from homology"/>
<organism evidence="15 16">
    <name type="scientific">Rhodovulum visakhapatnamense</name>
    <dbReference type="NCBI Taxonomy" id="364297"/>
    <lineage>
        <taxon>Bacteria</taxon>
        <taxon>Pseudomonadati</taxon>
        <taxon>Pseudomonadota</taxon>
        <taxon>Alphaproteobacteria</taxon>
        <taxon>Rhodobacterales</taxon>
        <taxon>Paracoccaceae</taxon>
        <taxon>Rhodovulum</taxon>
    </lineage>
</organism>
<comment type="caution">
    <text evidence="15">The sequence shown here is derived from an EMBL/GenBank/DDBJ whole genome shotgun (WGS) entry which is preliminary data.</text>
</comment>
<dbReference type="Pfam" id="PF00593">
    <property type="entry name" value="TonB_dep_Rec_b-barrel"/>
    <property type="match status" value="1"/>
</dbReference>
<dbReference type="InterPro" id="IPR039426">
    <property type="entry name" value="TonB-dep_rcpt-like"/>
</dbReference>
<evidence type="ECO:0000256" key="9">
    <source>
        <dbReference type="ARBA" id="ARBA00023136"/>
    </source>
</evidence>